<protein>
    <submittedName>
        <fullName evidence="2">Uncharacterized protein</fullName>
    </submittedName>
</protein>
<dbReference type="AlphaFoldDB" id="S2KX75"/>
<reference evidence="2 3" key="2">
    <citation type="submission" date="2013-04" db="EMBL/GenBank/DDBJ databases">
        <title>The Genome Sequence of Bilophila wadsworthia 3_1_6.</title>
        <authorList>
            <consortium name="The Broad Institute Genomics Platform"/>
            <person name="Earl A."/>
            <person name="Ward D."/>
            <person name="Feldgarden M."/>
            <person name="Gevers D."/>
            <person name="Sibley C."/>
            <person name="Strauss J."/>
            <person name="Allen-Vercoe E."/>
            <person name="Walker B."/>
            <person name="Young S."/>
            <person name="Zeng Q."/>
            <person name="Gargeya S."/>
            <person name="Fitzgerald M."/>
            <person name="Haas B."/>
            <person name="Abouelleil A."/>
            <person name="Allen A.W."/>
            <person name="Alvarado L."/>
            <person name="Arachchi H.M."/>
            <person name="Berlin A.M."/>
            <person name="Chapman S.B."/>
            <person name="Gainer-Dewar J."/>
            <person name="Goldberg J."/>
            <person name="Griggs A."/>
            <person name="Gujja S."/>
            <person name="Hansen M."/>
            <person name="Howarth C."/>
            <person name="Imamovic A."/>
            <person name="Ireland A."/>
            <person name="Larimer J."/>
            <person name="McCowan C."/>
            <person name="Murphy C."/>
            <person name="Pearson M."/>
            <person name="Poon T.W."/>
            <person name="Priest M."/>
            <person name="Roberts A."/>
            <person name="Saif S."/>
            <person name="Shea T."/>
            <person name="Sisk P."/>
            <person name="Sykes S."/>
            <person name="Wortman J."/>
            <person name="Nusbaum C."/>
            <person name="Birren B."/>
        </authorList>
    </citation>
    <scope>NUCLEOTIDE SEQUENCE [LARGE SCALE GENOMIC DNA]</scope>
    <source>
        <strain evidence="2 3">3_1_6</strain>
    </source>
</reference>
<evidence type="ECO:0000313" key="2">
    <source>
        <dbReference type="EMBL" id="EPC05891.1"/>
    </source>
</evidence>
<dbReference type="EMBL" id="ADCP02000001">
    <property type="protein sequence ID" value="EPC05891.1"/>
    <property type="molecule type" value="Genomic_DNA"/>
</dbReference>
<feature type="region of interest" description="Disordered" evidence="1">
    <location>
        <begin position="1"/>
        <end position="24"/>
    </location>
</feature>
<organism evidence="2 3">
    <name type="scientific">Bilophila wadsworthia (strain 3_1_6)</name>
    <dbReference type="NCBI Taxonomy" id="563192"/>
    <lineage>
        <taxon>Bacteria</taxon>
        <taxon>Pseudomonadati</taxon>
        <taxon>Thermodesulfobacteriota</taxon>
        <taxon>Desulfovibrionia</taxon>
        <taxon>Desulfovibrionales</taxon>
        <taxon>Desulfovibrionaceae</taxon>
        <taxon>Bilophila</taxon>
    </lineage>
</organism>
<name>S2KX75_BILW3</name>
<sequence length="64" mass="7222">MKSYSNASDIPPAIRSVFSAPPQTKEKARSYERAFSFMLIHRGREPSEAVAENHAEGYIPRRNA</sequence>
<dbReference type="HOGENOM" id="CLU_2858755_0_0_7"/>
<accession>S2KX75</accession>
<proteinExistence type="predicted"/>
<gene>
    <name evidence="2" type="ORF">HMPREF0179_05175</name>
</gene>
<keyword evidence="3" id="KW-1185">Reference proteome</keyword>
<reference evidence="2 3" key="1">
    <citation type="submission" date="2010-10" db="EMBL/GenBank/DDBJ databases">
        <authorList>
            <consortium name="The Broad Institute Genome Sequencing Platform"/>
            <person name="Ward D."/>
            <person name="Earl A."/>
            <person name="Feldgarden M."/>
            <person name="Young S.K."/>
            <person name="Gargeya S."/>
            <person name="Zeng Q."/>
            <person name="Alvarado L."/>
            <person name="Berlin A."/>
            <person name="Bochicchio J."/>
            <person name="Chapman S.B."/>
            <person name="Chen Z."/>
            <person name="Freedman E."/>
            <person name="Gellesch M."/>
            <person name="Goldberg J."/>
            <person name="Griggs A."/>
            <person name="Gujja S."/>
            <person name="Heilman E."/>
            <person name="Heiman D."/>
            <person name="Howarth C."/>
            <person name="Mehta T."/>
            <person name="Neiman D."/>
            <person name="Pearson M."/>
            <person name="Roberts A."/>
            <person name="Saif S."/>
            <person name="Shea T."/>
            <person name="Shenoy N."/>
            <person name="Sisk P."/>
            <person name="Stolte C."/>
            <person name="Sykes S."/>
            <person name="White J."/>
            <person name="Yandava C."/>
            <person name="Allen-Vercoe E."/>
            <person name="Sibley C."/>
            <person name="Ambrose C.E."/>
            <person name="Strauss J."/>
            <person name="Daigneault M."/>
            <person name="Haas B."/>
            <person name="Nusbaum C."/>
            <person name="Birren B."/>
        </authorList>
    </citation>
    <scope>NUCLEOTIDE SEQUENCE [LARGE SCALE GENOMIC DNA]</scope>
    <source>
        <strain evidence="2 3">3_1_6</strain>
    </source>
</reference>
<evidence type="ECO:0000256" key="1">
    <source>
        <dbReference type="SAM" id="MobiDB-lite"/>
    </source>
</evidence>
<evidence type="ECO:0000313" key="3">
    <source>
        <dbReference type="Proteomes" id="UP000006034"/>
    </source>
</evidence>
<dbReference type="Proteomes" id="UP000006034">
    <property type="component" value="Unassembled WGS sequence"/>
</dbReference>
<comment type="caution">
    <text evidence="2">The sequence shown here is derived from an EMBL/GenBank/DDBJ whole genome shotgun (WGS) entry which is preliminary data.</text>
</comment>